<evidence type="ECO:0000313" key="3">
    <source>
        <dbReference type="Proteomes" id="UP000275267"/>
    </source>
</evidence>
<dbReference type="InterPro" id="IPR008004">
    <property type="entry name" value="OCTOPUS-like"/>
</dbReference>
<feature type="region of interest" description="Disordered" evidence="1">
    <location>
        <begin position="1"/>
        <end position="29"/>
    </location>
</feature>
<feature type="region of interest" description="Disordered" evidence="1">
    <location>
        <begin position="44"/>
        <end position="172"/>
    </location>
</feature>
<feature type="compositionally biased region" description="Low complexity" evidence="1">
    <location>
        <begin position="44"/>
        <end position="70"/>
    </location>
</feature>
<dbReference type="PANTHER" id="PTHR34046">
    <property type="entry name" value="OS06G0218800 PROTEIN"/>
    <property type="match status" value="1"/>
</dbReference>
<name>A0A3L6PH28_PANMI</name>
<protein>
    <submittedName>
        <fullName evidence="2">Uncharacterized protein</fullName>
    </submittedName>
</protein>
<organism evidence="2 3">
    <name type="scientific">Panicum miliaceum</name>
    <name type="common">Proso millet</name>
    <name type="synonym">Broomcorn millet</name>
    <dbReference type="NCBI Taxonomy" id="4540"/>
    <lineage>
        <taxon>Eukaryota</taxon>
        <taxon>Viridiplantae</taxon>
        <taxon>Streptophyta</taxon>
        <taxon>Embryophyta</taxon>
        <taxon>Tracheophyta</taxon>
        <taxon>Spermatophyta</taxon>
        <taxon>Magnoliopsida</taxon>
        <taxon>Liliopsida</taxon>
        <taxon>Poales</taxon>
        <taxon>Poaceae</taxon>
        <taxon>PACMAD clade</taxon>
        <taxon>Panicoideae</taxon>
        <taxon>Panicodae</taxon>
        <taxon>Paniceae</taxon>
        <taxon>Panicinae</taxon>
        <taxon>Panicum</taxon>
        <taxon>Panicum sect. Panicum</taxon>
    </lineage>
</organism>
<dbReference type="EMBL" id="PQIB02000018">
    <property type="protein sequence ID" value="RLM56309.1"/>
    <property type="molecule type" value="Genomic_DNA"/>
</dbReference>
<comment type="caution">
    <text evidence="2">The sequence shown here is derived from an EMBL/GenBank/DDBJ whole genome shotgun (WGS) entry which is preliminary data.</text>
</comment>
<dbReference type="Pfam" id="PF05340">
    <property type="entry name" value="DUF740"/>
    <property type="match status" value="1"/>
</dbReference>
<feature type="compositionally biased region" description="Basic residues" evidence="1">
    <location>
        <begin position="17"/>
        <end position="26"/>
    </location>
</feature>
<feature type="compositionally biased region" description="Basic and acidic residues" evidence="1">
    <location>
        <begin position="107"/>
        <end position="126"/>
    </location>
</feature>
<feature type="compositionally biased region" description="Low complexity" evidence="1">
    <location>
        <begin position="88"/>
        <end position="106"/>
    </location>
</feature>
<dbReference type="OrthoDB" id="688136at2759"/>
<reference evidence="3" key="1">
    <citation type="journal article" date="2019" name="Nat. Commun.">
        <title>The genome of broomcorn millet.</title>
        <authorList>
            <person name="Zou C."/>
            <person name="Miki D."/>
            <person name="Li D."/>
            <person name="Tang Q."/>
            <person name="Xiao L."/>
            <person name="Rajput S."/>
            <person name="Deng P."/>
            <person name="Jia W."/>
            <person name="Huang R."/>
            <person name="Zhang M."/>
            <person name="Sun Y."/>
            <person name="Hu J."/>
            <person name="Fu X."/>
            <person name="Schnable P.S."/>
            <person name="Li F."/>
            <person name="Zhang H."/>
            <person name="Feng B."/>
            <person name="Zhu X."/>
            <person name="Liu R."/>
            <person name="Schnable J.C."/>
            <person name="Zhu J.-K."/>
            <person name="Zhang H."/>
        </authorList>
    </citation>
    <scope>NUCLEOTIDE SEQUENCE [LARGE SCALE GENOMIC DNA]</scope>
</reference>
<dbReference type="PANTHER" id="PTHR34046:SF22">
    <property type="entry name" value="OS06G0218800 PROTEIN"/>
    <property type="match status" value="1"/>
</dbReference>
<proteinExistence type="predicted"/>
<dbReference type="AlphaFoldDB" id="A0A3L6PH28"/>
<evidence type="ECO:0000313" key="2">
    <source>
        <dbReference type="EMBL" id="RLM56309.1"/>
    </source>
</evidence>
<keyword evidence="3" id="KW-1185">Reference proteome</keyword>
<sequence length="172" mass="18476">MAAGVAGRSREADPARCRRHPKHRHAAGVCPFCLRDRLSRLSAAAAASGSARAGANASPSSSSASSPCSSWEETVALSSAQAPRPRRGSLGLLLRQEGREAAALAAGRREEQEDHHQQEEEQERTTAKRGSNFWARLQQQLHRGGWHRKDGCSAVTEKQSAAGAPRRRAPVV</sequence>
<dbReference type="Proteomes" id="UP000275267">
    <property type="component" value="Unassembled WGS sequence"/>
</dbReference>
<evidence type="ECO:0000256" key="1">
    <source>
        <dbReference type="SAM" id="MobiDB-lite"/>
    </source>
</evidence>
<accession>A0A3L6PH28</accession>
<gene>
    <name evidence="2" type="ORF">C2845_PM10G08240</name>
</gene>